<dbReference type="Proteomes" id="UP000183832">
    <property type="component" value="Unassembled WGS sequence"/>
</dbReference>
<evidence type="ECO:0000313" key="2">
    <source>
        <dbReference type="Proteomes" id="UP000183832"/>
    </source>
</evidence>
<evidence type="ECO:0000313" key="1">
    <source>
        <dbReference type="EMBL" id="CRL07828.1"/>
    </source>
</evidence>
<protein>
    <submittedName>
        <fullName evidence="1">CLUMA_CG020782, isoform A</fullName>
    </submittedName>
</protein>
<keyword evidence="2" id="KW-1185">Reference proteome</keyword>
<organism evidence="1 2">
    <name type="scientific">Clunio marinus</name>
    <dbReference type="NCBI Taxonomy" id="568069"/>
    <lineage>
        <taxon>Eukaryota</taxon>
        <taxon>Metazoa</taxon>
        <taxon>Ecdysozoa</taxon>
        <taxon>Arthropoda</taxon>
        <taxon>Hexapoda</taxon>
        <taxon>Insecta</taxon>
        <taxon>Pterygota</taxon>
        <taxon>Neoptera</taxon>
        <taxon>Endopterygota</taxon>
        <taxon>Diptera</taxon>
        <taxon>Nematocera</taxon>
        <taxon>Chironomoidea</taxon>
        <taxon>Chironomidae</taxon>
        <taxon>Clunio</taxon>
    </lineage>
</organism>
<reference evidence="1 2" key="1">
    <citation type="submission" date="2015-04" db="EMBL/GenBank/DDBJ databases">
        <authorList>
            <person name="Syromyatnikov M.Y."/>
            <person name="Popov V.N."/>
        </authorList>
    </citation>
    <scope>NUCLEOTIDE SEQUENCE [LARGE SCALE GENOMIC DNA]</scope>
</reference>
<sequence length="82" mass="9549">MKKAKSASKRASVECDVKKLKRERKTLFLKCCFVDYRENKKRDEMFSCSCNVRSKIPEGSLEIRQRSEDLLCAQNSTILIQT</sequence>
<proteinExistence type="predicted"/>
<accession>A0A1J1J7T0</accession>
<dbReference type="AlphaFoldDB" id="A0A1J1J7T0"/>
<gene>
    <name evidence="1" type="ORF">CLUMA_CG020782</name>
</gene>
<dbReference type="EMBL" id="CVRI01000073">
    <property type="protein sequence ID" value="CRL07828.1"/>
    <property type="molecule type" value="Genomic_DNA"/>
</dbReference>
<name>A0A1J1J7T0_9DIPT</name>